<keyword evidence="3" id="KW-1185">Reference proteome</keyword>
<dbReference type="Proteomes" id="UP001168528">
    <property type="component" value="Unassembled WGS sequence"/>
</dbReference>
<dbReference type="SUPFAM" id="SSF47874">
    <property type="entry name" value="Annexin"/>
    <property type="match status" value="1"/>
</dbReference>
<name>A0ABT8RBU6_9BACT</name>
<comment type="caution">
    <text evidence="2">The sequence shown here is derived from an EMBL/GenBank/DDBJ whole genome shotgun (WGS) entry which is preliminary data.</text>
</comment>
<evidence type="ECO:0000256" key="1">
    <source>
        <dbReference type="SAM" id="Phobius"/>
    </source>
</evidence>
<reference evidence="2" key="1">
    <citation type="submission" date="2023-07" db="EMBL/GenBank/DDBJ databases">
        <title>The genome sequence of Rhodocytophaga aerolata KACC 12507.</title>
        <authorList>
            <person name="Zhang X."/>
        </authorList>
    </citation>
    <scope>NUCLEOTIDE SEQUENCE</scope>
    <source>
        <strain evidence="2">KACC 12507</strain>
    </source>
</reference>
<evidence type="ECO:0000313" key="2">
    <source>
        <dbReference type="EMBL" id="MDO1449583.1"/>
    </source>
</evidence>
<organism evidence="2 3">
    <name type="scientific">Rhodocytophaga aerolata</name>
    <dbReference type="NCBI Taxonomy" id="455078"/>
    <lineage>
        <taxon>Bacteria</taxon>
        <taxon>Pseudomonadati</taxon>
        <taxon>Bacteroidota</taxon>
        <taxon>Cytophagia</taxon>
        <taxon>Cytophagales</taxon>
        <taxon>Rhodocytophagaceae</taxon>
        <taxon>Rhodocytophaga</taxon>
    </lineage>
</organism>
<dbReference type="RefSeq" id="WP_302040387.1">
    <property type="nucleotide sequence ID" value="NZ_JAUKPO010000020.1"/>
</dbReference>
<sequence>MKKQKLILGLAVLLVIVVIVAFIMGKAKAAQKRKKLLQIDVILENGIGANGVDVDSVLLNVKTDTKYDAKADAQALIKAQGFFTDDETKVFSILSGKTKAQLSTLNQTMMQLHGKSLKLYIEEIFKSYKDMGLSGSYPNYERALTIIKSAK</sequence>
<accession>A0ABT8RBU6</accession>
<feature type="transmembrane region" description="Helical" evidence="1">
    <location>
        <begin position="6"/>
        <end position="25"/>
    </location>
</feature>
<keyword evidence="1" id="KW-0472">Membrane</keyword>
<keyword evidence="1" id="KW-1133">Transmembrane helix</keyword>
<gene>
    <name evidence="2" type="ORF">Q0590_25120</name>
</gene>
<proteinExistence type="predicted"/>
<keyword evidence="1" id="KW-0812">Transmembrane</keyword>
<protein>
    <submittedName>
        <fullName evidence="2">Uncharacterized protein</fullName>
    </submittedName>
</protein>
<dbReference type="EMBL" id="JAUKPO010000020">
    <property type="protein sequence ID" value="MDO1449583.1"/>
    <property type="molecule type" value="Genomic_DNA"/>
</dbReference>
<dbReference type="InterPro" id="IPR037104">
    <property type="entry name" value="Annexin_sf"/>
</dbReference>
<dbReference type="Gene3D" id="1.10.220.10">
    <property type="entry name" value="Annexin"/>
    <property type="match status" value="1"/>
</dbReference>
<evidence type="ECO:0000313" key="3">
    <source>
        <dbReference type="Proteomes" id="UP001168528"/>
    </source>
</evidence>